<organism evidence="2 3">
    <name type="scientific">Oreochromis aureus</name>
    <name type="common">Israeli tilapia</name>
    <name type="synonym">Chromis aureus</name>
    <dbReference type="NCBI Taxonomy" id="47969"/>
    <lineage>
        <taxon>Eukaryota</taxon>
        <taxon>Metazoa</taxon>
        <taxon>Chordata</taxon>
        <taxon>Craniata</taxon>
        <taxon>Vertebrata</taxon>
        <taxon>Euteleostomi</taxon>
        <taxon>Actinopterygii</taxon>
        <taxon>Neopterygii</taxon>
        <taxon>Teleostei</taxon>
        <taxon>Neoteleostei</taxon>
        <taxon>Acanthomorphata</taxon>
        <taxon>Ovalentaria</taxon>
        <taxon>Cichlomorphae</taxon>
        <taxon>Cichliformes</taxon>
        <taxon>Cichlidae</taxon>
        <taxon>African cichlids</taxon>
        <taxon>Pseudocrenilabrinae</taxon>
        <taxon>Oreochromini</taxon>
        <taxon>Oreochromis</taxon>
    </lineage>
</organism>
<dbReference type="SMART" id="SM00217">
    <property type="entry name" value="WAP"/>
    <property type="match status" value="4"/>
</dbReference>
<feature type="domain" description="WAP" evidence="1">
    <location>
        <begin position="162"/>
        <end position="210"/>
    </location>
</feature>
<dbReference type="PANTHER" id="PTHR19441">
    <property type="entry name" value="WHEY ACDIC PROTEIN WAP"/>
    <property type="match status" value="1"/>
</dbReference>
<dbReference type="Pfam" id="PF00095">
    <property type="entry name" value="WAP"/>
    <property type="match status" value="4"/>
</dbReference>
<keyword evidence="3" id="KW-1185">Reference proteome</keyword>
<accession>A0A668RZ56</accession>
<dbReference type="GO" id="GO:0019731">
    <property type="term" value="P:antibacterial humoral response"/>
    <property type="evidence" value="ECO:0007669"/>
    <property type="project" value="TreeGrafter"/>
</dbReference>
<feature type="domain" description="WAP" evidence="1">
    <location>
        <begin position="254"/>
        <end position="305"/>
    </location>
</feature>
<evidence type="ECO:0000313" key="3">
    <source>
        <dbReference type="Proteomes" id="UP000472276"/>
    </source>
</evidence>
<dbReference type="InterPro" id="IPR050514">
    <property type="entry name" value="WAP_four-disulfide_core"/>
</dbReference>
<reference evidence="2" key="2">
    <citation type="submission" date="2025-09" db="UniProtKB">
        <authorList>
            <consortium name="Ensembl"/>
        </authorList>
    </citation>
    <scope>IDENTIFICATION</scope>
</reference>
<dbReference type="PRINTS" id="PR00003">
    <property type="entry name" value="4DISULPHCORE"/>
</dbReference>
<evidence type="ECO:0000313" key="2">
    <source>
        <dbReference type="Ensembl" id="ENSOABP00000004604.2"/>
    </source>
</evidence>
<dbReference type="PROSITE" id="PS51390">
    <property type="entry name" value="WAP"/>
    <property type="match status" value="4"/>
</dbReference>
<protein>
    <recommendedName>
        <fullName evidence="1">WAP domain-containing protein</fullName>
    </recommendedName>
</protein>
<sequence>MDKRSSTVCVLIVALCALVHFGTVFSLVRPDILIGECPWRLNLTLTRMGCEDCPRDHTCCVYDGEEVCLPSVSPKPGVCPRMRLDVGPCVESCSYDSDCPNNEKCCSKGCGHQCMAPVSVLPPKPECPRHLNFALSRKGWKDCPRDHTCCVYNGEEVCVPTVFTKPGVCPRRLPPVAFGPCVEACSYDSDCPNNEKCCSNRCGHQCMAPVSVLPPKPECPWHLNFALSRKGCKDCPRDHICCVYNGEEVCVPTVFTKPGVCPRKFLLPSSSAFVPCVESCSYDSDCPDNEKCCSNGCAHECMAPYIVKPGLCPRRRLDDRRCAETCSTDNDCPNHEKCCFSGCGRQCMEPYPVWRAATV</sequence>
<dbReference type="Gene3D" id="4.10.75.10">
    <property type="entry name" value="Elafin-like"/>
    <property type="match status" value="4"/>
</dbReference>
<feature type="domain" description="WAP" evidence="1">
    <location>
        <begin position="307"/>
        <end position="351"/>
    </location>
</feature>
<dbReference type="CDD" id="cd00199">
    <property type="entry name" value="WAP"/>
    <property type="match status" value="2"/>
</dbReference>
<feature type="domain" description="WAP" evidence="1">
    <location>
        <begin position="72"/>
        <end position="118"/>
    </location>
</feature>
<gene>
    <name evidence="2" type="primary">CCN2</name>
</gene>
<dbReference type="GO" id="GO:0045087">
    <property type="term" value="P:innate immune response"/>
    <property type="evidence" value="ECO:0007669"/>
    <property type="project" value="TreeGrafter"/>
</dbReference>
<evidence type="ECO:0000259" key="1">
    <source>
        <dbReference type="PROSITE" id="PS51390"/>
    </source>
</evidence>
<reference evidence="2" key="1">
    <citation type="submission" date="2025-08" db="UniProtKB">
        <authorList>
            <consortium name="Ensembl"/>
        </authorList>
    </citation>
    <scope>IDENTIFICATION</scope>
</reference>
<dbReference type="FunFam" id="4.10.75.10:FF:000001">
    <property type="entry name" value="Anosmin 1"/>
    <property type="match status" value="3"/>
</dbReference>
<dbReference type="GO" id="GO:0004867">
    <property type="term" value="F:serine-type endopeptidase inhibitor activity"/>
    <property type="evidence" value="ECO:0007669"/>
    <property type="project" value="TreeGrafter"/>
</dbReference>
<dbReference type="GO" id="GO:0005615">
    <property type="term" value="C:extracellular space"/>
    <property type="evidence" value="ECO:0007669"/>
    <property type="project" value="TreeGrafter"/>
</dbReference>
<dbReference type="PANTHER" id="PTHR19441:SF95">
    <property type="entry name" value="PERLWAPIN ISOFORM X1"/>
    <property type="match status" value="1"/>
</dbReference>
<name>A0A668RZ56_OREAU</name>
<dbReference type="SUPFAM" id="SSF57256">
    <property type="entry name" value="Elafin-like"/>
    <property type="match status" value="4"/>
</dbReference>
<dbReference type="Ensembl" id="ENSOABT00000004774.2">
    <property type="protein sequence ID" value="ENSOABP00000004604.2"/>
    <property type="gene ID" value="ENSOABG00000002646.2"/>
</dbReference>
<dbReference type="AlphaFoldDB" id="A0A668RZ56"/>
<proteinExistence type="predicted"/>
<dbReference type="Proteomes" id="UP000472276">
    <property type="component" value="Unassembled WGS sequence"/>
</dbReference>
<dbReference type="InterPro" id="IPR036645">
    <property type="entry name" value="Elafin-like_sf"/>
</dbReference>
<dbReference type="InterPro" id="IPR008197">
    <property type="entry name" value="WAP_dom"/>
</dbReference>